<sequence>MNDFITAAAAISGRQDLDSKIAPQSFQLSFEINDELVWVEFRQSGNIFVGEFLNIFRGAAFETKFEAKDHGAGSPSDEKLIQAVEKHFNYFNVFRSAGAEALFTQNFCPLRKRALRRHRPNFDYVKYFLSEGNFDLKSYGARANASWYRLYAQCLRGPEEYRRATALSSYSAKSA</sequence>
<accession>A0A1M5ZZ56</accession>
<reference evidence="1 2" key="1">
    <citation type="submission" date="2016-11" db="EMBL/GenBank/DDBJ databases">
        <authorList>
            <person name="Jaros S."/>
            <person name="Januszkiewicz K."/>
            <person name="Wedrychowicz H."/>
        </authorList>
    </citation>
    <scope>NUCLEOTIDE SEQUENCE [LARGE SCALE GENOMIC DNA]</scope>
    <source>
        <strain evidence="1 2">DSM 25479</strain>
    </source>
</reference>
<proteinExistence type="predicted"/>
<dbReference type="AlphaFoldDB" id="A0A1M5ZZ56"/>
<dbReference type="EMBL" id="FQYI01000001">
    <property type="protein sequence ID" value="SHI29512.1"/>
    <property type="molecule type" value="Genomic_DNA"/>
</dbReference>
<name>A0A1M5ZZ56_9FLAO</name>
<dbReference type="RefSeq" id="WP_073177228.1">
    <property type="nucleotide sequence ID" value="NZ_FQYI01000001.1"/>
</dbReference>
<organism evidence="1 2">
    <name type="scientific">Cruoricaptor ignavus</name>
    <dbReference type="NCBI Taxonomy" id="1118202"/>
    <lineage>
        <taxon>Bacteria</taxon>
        <taxon>Pseudomonadati</taxon>
        <taxon>Bacteroidota</taxon>
        <taxon>Flavobacteriia</taxon>
        <taxon>Flavobacteriales</taxon>
        <taxon>Weeksellaceae</taxon>
        <taxon>Cruoricaptor</taxon>
    </lineage>
</organism>
<evidence type="ECO:0000313" key="2">
    <source>
        <dbReference type="Proteomes" id="UP000184335"/>
    </source>
</evidence>
<dbReference type="Proteomes" id="UP000184335">
    <property type="component" value="Unassembled WGS sequence"/>
</dbReference>
<protein>
    <submittedName>
        <fullName evidence="1">Uncharacterized protein</fullName>
    </submittedName>
</protein>
<evidence type="ECO:0000313" key="1">
    <source>
        <dbReference type="EMBL" id="SHI29512.1"/>
    </source>
</evidence>
<keyword evidence="2" id="KW-1185">Reference proteome</keyword>
<gene>
    <name evidence="1" type="ORF">SAMN05443429_10160</name>
</gene>